<evidence type="ECO:0000256" key="5">
    <source>
        <dbReference type="SAM" id="Phobius"/>
    </source>
</evidence>
<dbReference type="PANTHER" id="PTHR21191">
    <property type="entry name" value="AQUAPORIN"/>
    <property type="match status" value="1"/>
</dbReference>
<dbReference type="EnsemblMetazoa" id="XM_029487228.1">
    <property type="protein sequence ID" value="XP_029343088.1"/>
    <property type="gene ID" value="LOC107883945"/>
</dbReference>
<keyword evidence="4 5" id="KW-0472">Membrane</keyword>
<dbReference type="SUPFAM" id="SSF81338">
    <property type="entry name" value="Aquaporin-like"/>
    <property type="match status" value="1"/>
</dbReference>
<evidence type="ECO:0008006" key="8">
    <source>
        <dbReference type="Google" id="ProtNLM"/>
    </source>
</evidence>
<reference evidence="6" key="2">
    <citation type="submission" date="2022-06" db="UniProtKB">
        <authorList>
            <consortium name="EnsemblMetazoa"/>
        </authorList>
    </citation>
    <scope>IDENTIFICATION</scope>
</reference>
<keyword evidence="3 5" id="KW-1133">Transmembrane helix</keyword>
<keyword evidence="7" id="KW-1185">Reference proteome</keyword>
<proteinExistence type="predicted"/>
<feature type="transmembrane region" description="Helical" evidence="5">
    <location>
        <begin position="265"/>
        <end position="286"/>
    </location>
</feature>
<name>A0A8R2JNI8_ACYPI</name>
<evidence type="ECO:0000256" key="4">
    <source>
        <dbReference type="ARBA" id="ARBA00023136"/>
    </source>
</evidence>
<sequence>MESNLSGDTALAANVVISCIIYMSTVFIVSLVIKLSLRTCQDRLTFVNLADDAKYHLTSLSMEIVEITEHYCYTMNIGIILKLYILSGKMVVVILLKLFCNYLIKLTTNSCAYYVFRTNLVFIVYHTSPLALSVVTNLRNFIIQLKHRRRGKYTTNCPDGHITNNYTKALRDIVVQDLYQGVNVLRSIVALIASSYISNRCTLALWSVNMLNTERTFFKTRCSRNLKIADTLKAATGEAVITFAYLAMQLGLRKACMCLRVSKNLLTSFVLMYINMTVFRYTGVLMNPTYATALMYGCPGQINRDHFIIFWIGPIIGALVFKDVVKIAQIMFNMMRRHN</sequence>
<evidence type="ECO:0000313" key="6">
    <source>
        <dbReference type="EnsemblMetazoa" id="XP_029343088.1"/>
    </source>
</evidence>
<dbReference type="PANTHER" id="PTHR21191:SF16">
    <property type="entry name" value="AQUAPORIN"/>
    <property type="match status" value="1"/>
</dbReference>
<dbReference type="GO" id="GO:0016020">
    <property type="term" value="C:membrane"/>
    <property type="evidence" value="ECO:0007669"/>
    <property type="project" value="UniProtKB-SubCell"/>
</dbReference>
<evidence type="ECO:0000256" key="3">
    <source>
        <dbReference type="ARBA" id="ARBA00022989"/>
    </source>
</evidence>
<reference evidence="7" key="1">
    <citation type="submission" date="2010-06" db="EMBL/GenBank/DDBJ databases">
        <authorList>
            <person name="Jiang H."/>
            <person name="Abraham K."/>
            <person name="Ali S."/>
            <person name="Alsbrooks S.L."/>
            <person name="Anim B.N."/>
            <person name="Anosike U.S."/>
            <person name="Attaway T."/>
            <person name="Bandaranaike D.P."/>
            <person name="Battles P.K."/>
            <person name="Bell S.N."/>
            <person name="Bell A.V."/>
            <person name="Beltran B."/>
            <person name="Bickham C."/>
            <person name="Bustamante Y."/>
            <person name="Caleb T."/>
            <person name="Canada A."/>
            <person name="Cardenas V."/>
            <person name="Carter K."/>
            <person name="Chacko J."/>
            <person name="Chandrabose M.N."/>
            <person name="Chavez D."/>
            <person name="Chavez A."/>
            <person name="Chen L."/>
            <person name="Chu H.-S."/>
            <person name="Claassen K.J."/>
            <person name="Cockrell R."/>
            <person name="Collins M."/>
            <person name="Cooper J.A."/>
            <person name="Cree A."/>
            <person name="Curry S.M."/>
            <person name="Da Y."/>
            <person name="Dao M.D."/>
            <person name="Das B."/>
            <person name="Davila M.-L."/>
            <person name="Davy-Carroll L."/>
            <person name="Denson S."/>
            <person name="Dinh H."/>
            <person name="Ebong V.E."/>
            <person name="Edwards J.R."/>
            <person name="Egan A."/>
            <person name="El-Daye J."/>
            <person name="Escobedo L."/>
            <person name="Fernandez S."/>
            <person name="Fernando P.R."/>
            <person name="Flagg N."/>
            <person name="Forbes L.D."/>
            <person name="Fowler R.G."/>
            <person name="Fu Q."/>
            <person name="Gabisi R.A."/>
            <person name="Ganer J."/>
            <person name="Garbino Pronczuk A."/>
            <person name="Garcia R.M."/>
            <person name="Garner T."/>
            <person name="Garrett T.E."/>
            <person name="Gonzalez D.A."/>
            <person name="Hamid H."/>
            <person name="Hawkins E.S."/>
            <person name="Hirani K."/>
            <person name="Hogues M.E."/>
            <person name="Hollins B."/>
            <person name="Hsiao C.-H."/>
            <person name="Jabil R."/>
            <person name="James M.L."/>
            <person name="Jhangiani S.N."/>
            <person name="Johnson B."/>
            <person name="Johnson Q."/>
            <person name="Joshi V."/>
            <person name="Kalu J.B."/>
            <person name="Kam C."/>
            <person name="Kashfia A."/>
            <person name="Keebler J."/>
            <person name="Kisamo H."/>
            <person name="Kovar C.L."/>
            <person name="Lago L.A."/>
            <person name="Lai C.-Y."/>
            <person name="Laidlaw J."/>
            <person name="Lara F."/>
            <person name="Le T.-K."/>
            <person name="Lee S.L."/>
            <person name="Legall F.H."/>
            <person name="Lemon S.J."/>
            <person name="Lewis L.R."/>
            <person name="Li B."/>
            <person name="Liu Y."/>
            <person name="Liu Y.-S."/>
            <person name="Lopez J."/>
            <person name="Lozado R.J."/>
            <person name="Lu J."/>
            <person name="Madu R.C."/>
            <person name="Maheshwari M."/>
            <person name="Maheshwari R."/>
            <person name="Malloy K."/>
            <person name="Martinez E."/>
            <person name="Mathew T."/>
            <person name="Mercado I.C."/>
            <person name="Mercado C."/>
            <person name="Meyer B."/>
            <person name="Montgomery K."/>
            <person name="Morgan M.B."/>
            <person name="Munidasa M."/>
            <person name="Nazareth L.V."/>
            <person name="Nelson J."/>
            <person name="Ng B.M."/>
            <person name="Nguyen N.B."/>
            <person name="Nguyen P.Q."/>
            <person name="Nguyen T."/>
            <person name="Obregon M."/>
            <person name="Okwuonu G.O."/>
            <person name="Onwere C.G."/>
            <person name="Orozco G."/>
            <person name="Parra A."/>
            <person name="Patel S."/>
            <person name="Patil S."/>
            <person name="Perez A."/>
            <person name="Perez Y."/>
            <person name="Pham C."/>
            <person name="Primus E.L."/>
            <person name="Pu L.-L."/>
            <person name="Puazo M."/>
            <person name="Qin X."/>
            <person name="Quiroz J.B."/>
            <person name="Reese J."/>
            <person name="Richards S."/>
            <person name="Rives C.M."/>
            <person name="Robberts R."/>
            <person name="Ruiz S.J."/>
            <person name="Ruiz M.J."/>
            <person name="Santibanez J."/>
            <person name="Schneider B.W."/>
            <person name="Sisson I."/>
            <person name="Smith M."/>
            <person name="Sodergren E."/>
            <person name="Song X.-Z."/>
            <person name="Song B.B."/>
            <person name="Summersgill H."/>
            <person name="Thelus R."/>
            <person name="Thornton R.D."/>
            <person name="Trejos Z.Y."/>
            <person name="Usmani K."/>
            <person name="Vattathil S."/>
            <person name="Villasana D."/>
            <person name="Walker D.L."/>
            <person name="Wang S."/>
            <person name="Wang K."/>
            <person name="White C.S."/>
            <person name="Williams A.C."/>
            <person name="Williamson J."/>
            <person name="Wilson K."/>
            <person name="Woghiren I.O."/>
            <person name="Woodworth J.R."/>
            <person name="Worley K.C."/>
            <person name="Wright R.A."/>
            <person name="Wu W."/>
            <person name="Young L."/>
            <person name="Zhang L."/>
            <person name="Zhang J."/>
            <person name="Zhu Y."/>
            <person name="Muzny D.M."/>
            <person name="Weinstock G."/>
            <person name="Gibbs R.A."/>
        </authorList>
    </citation>
    <scope>NUCLEOTIDE SEQUENCE [LARGE SCALE GENOMIC DNA]</scope>
    <source>
        <strain evidence="7">LSR1</strain>
    </source>
</reference>
<feature type="transmembrane region" description="Helical" evidence="5">
    <location>
        <begin position="12"/>
        <end position="33"/>
    </location>
</feature>
<organism evidence="6 7">
    <name type="scientific">Acyrthosiphon pisum</name>
    <name type="common">Pea aphid</name>
    <dbReference type="NCBI Taxonomy" id="7029"/>
    <lineage>
        <taxon>Eukaryota</taxon>
        <taxon>Metazoa</taxon>
        <taxon>Ecdysozoa</taxon>
        <taxon>Arthropoda</taxon>
        <taxon>Hexapoda</taxon>
        <taxon>Insecta</taxon>
        <taxon>Pterygota</taxon>
        <taxon>Neoptera</taxon>
        <taxon>Paraneoptera</taxon>
        <taxon>Hemiptera</taxon>
        <taxon>Sternorrhyncha</taxon>
        <taxon>Aphidomorpha</taxon>
        <taxon>Aphidoidea</taxon>
        <taxon>Aphididae</taxon>
        <taxon>Macrosiphini</taxon>
        <taxon>Acyrthosiphon</taxon>
    </lineage>
</organism>
<dbReference type="GO" id="GO:0015267">
    <property type="term" value="F:channel activity"/>
    <property type="evidence" value="ECO:0007669"/>
    <property type="project" value="InterPro"/>
</dbReference>
<dbReference type="CTD" id="36456"/>
<dbReference type="OrthoDB" id="1580043at2759"/>
<dbReference type="KEGG" id="api:107883945"/>
<dbReference type="Proteomes" id="UP000007819">
    <property type="component" value="Chromosome A1"/>
</dbReference>
<accession>A0A8R2JNI8</accession>
<dbReference type="RefSeq" id="XP_029343088.1">
    <property type="nucleotide sequence ID" value="XM_029487228.1"/>
</dbReference>
<protein>
    <recommendedName>
        <fullName evidence="8">Aquaporin</fullName>
    </recommendedName>
</protein>
<dbReference type="Pfam" id="PF00230">
    <property type="entry name" value="MIP"/>
    <property type="match status" value="1"/>
</dbReference>
<evidence type="ECO:0000256" key="2">
    <source>
        <dbReference type="ARBA" id="ARBA00022692"/>
    </source>
</evidence>
<feature type="transmembrane region" description="Helical" evidence="5">
    <location>
        <begin position="83"/>
        <end position="104"/>
    </location>
</feature>
<evidence type="ECO:0000313" key="7">
    <source>
        <dbReference type="Proteomes" id="UP000007819"/>
    </source>
</evidence>
<dbReference type="Gene3D" id="1.20.1080.10">
    <property type="entry name" value="Glycerol uptake facilitator protein"/>
    <property type="match status" value="1"/>
</dbReference>
<dbReference type="AlphaFoldDB" id="A0A8R2JNI8"/>
<evidence type="ECO:0000256" key="1">
    <source>
        <dbReference type="ARBA" id="ARBA00004141"/>
    </source>
</evidence>
<dbReference type="InterPro" id="IPR000425">
    <property type="entry name" value="MIP"/>
</dbReference>
<feature type="transmembrane region" description="Helical" evidence="5">
    <location>
        <begin position="124"/>
        <end position="142"/>
    </location>
</feature>
<keyword evidence="2 5" id="KW-0812">Transmembrane</keyword>
<dbReference type="GO" id="GO:0005737">
    <property type="term" value="C:cytoplasm"/>
    <property type="evidence" value="ECO:0007669"/>
    <property type="project" value="TreeGrafter"/>
</dbReference>
<dbReference type="InterPro" id="IPR051883">
    <property type="entry name" value="AQP11/12_channel"/>
</dbReference>
<comment type="subcellular location">
    <subcellularLocation>
        <location evidence="1">Membrane</location>
        <topology evidence="1">Multi-pass membrane protein</topology>
    </subcellularLocation>
</comment>
<dbReference type="InterPro" id="IPR023271">
    <property type="entry name" value="Aquaporin-like"/>
</dbReference>
<dbReference type="GeneID" id="107883945"/>
<feature type="transmembrane region" description="Helical" evidence="5">
    <location>
        <begin position="306"/>
        <end position="325"/>
    </location>
</feature>